<dbReference type="PANTHER" id="PTHR13696">
    <property type="entry name" value="P-LOOP CONTAINING NUCLEOSIDE TRIPHOSPHATE HYDROLASE"/>
    <property type="match status" value="1"/>
</dbReference>
<organism evidence="1 2">
    <name type="scientific">Pseudomonas alkylphenolica</name>
    <dbReference type="NCBI Taxonomy" id="237609"/>
    <lineage>
        <taxon>Bacteria</taxon>
        <taxon>Pseudomonadati</taxon>
        <taxon>Pseudomonadota</taxon>
        <taxon>Gammaproteobacteria</taxon>
        <taxon>Pseudomonadales</taxon>
        <taxon>Pseudomonadaceae</taxon>
        <taxon>Pseudomonas</taxon>
    </lineage>
</organism>
<reference evidence="1" key="1">
    <citation type="submission" date="2019-12" db="EMBL/GenBank/DDBJ databases">
        <title>Hybrid Genome Assemblies of two High G+C Isolates from Undergraduate Microbiology Courses.</title>
        <authorList>
            <person name="Ne Ville C.J."/>
            <person name="Enright D."/>
            <person name="Hernandez I."/>
            <person name="Dodsworth J."/>
            <person name="Orwin P.M."/>
        </authorList>
    </citation>
    <scope>NUCLEOTIDE SEQUENCE [LARGE SCALE GENOMIC DNA]</scope>
    <source>
        <strain evidence="1">Neo</strain>
    </source>
</reference>
<keyword evidence="2" id="KW-1185">Reference proteome</keyword>
<dbReference type="Pfam" id="PF06564">
    <property type="entry name" value="CBP_BcsQ"/>
    <property type="match status" value="1"/>
</dbReference>
<proteinExistence type="predicted"/>
<dbReference type="EMBL" id="CP046621">
    <property type="protein sequence ID" value="QGW77970.1"/>
    <property type="molecule type" value="Genomic_DNA"/>
</dbReference>
<evidence type="ECO:0000313" key="1">
    <source>
        <dbReference type="EMBL" id="QGW77970.1"/>
    </source>
</evidence>
<dbReference type="InterPro" id="IPR050678">
    <property type="entry name" value="DNA_Partitioning_ATPase"/>
</dbReference>
<dbReference type="SUPFAM" id="SSF52540">
    <property type="entry name" value="P-loop containing nucleoside triphosphate hydrolases"/>
    <property type="match status" value="1"/>
</dbReference>
<protein>
    <submittedName>
        <fullName evidence="1">Cellulose synthase operon protein YhjQ</fullName>
    </submittedName>
</protein>
<dbReference type="RefSeq" id="WP_157192916.1">
    <property type="nucleotide sequence ID" value="NZ_CP046621.1"/>
</dbReference>
<dbReference type="InterPro" id="IPR017746">
    <property type="entry name" value="Cellulose_synthase_operon_BcsQ"/>
</dbReference>
<name>A0A6I6GU17_9PSED</name>
<dbReference type="Proteomes" id="UP000426235">
    <property type="component" value="Chromosome"/>
</dbReference>
<accession>A0A6I6GU17</accession>
<dbReference type="NCBIfam" id="TIGR03371">
    <property type="entry name" value="cellulose_yhjQ"/>
    <property type="match status" value="1"/>
</dbReference>
<gene>
    <name evidence="1" type="primary">yhjQ</name>
    <name evidence="1" type="ORF">GPJ81_15150</name>
</gene>
<dbReference type="Gene3D" id="3.40.50.300">
    <property type="entry name" value="P-loop containing nucleotide triphosphate hydrolases"/>
    <property type="match status" value="1"/>
</dbReference>
<dbReference type="AlphaFoldDB" id="A0A6I6GU17"/>
<dbReference type="PANTHER" id="PTHR13696:SF99">
    <property type="entry name" value="COBYRINIC ACID AC-DIAMIDE SYNTHASE"/>
    <property type="match status" value="1"/>
</dbReference>
<evidence type="ECO:0000313" key="2">
    <source>
        <dbReference type="Proteomes" id="UP000426235"/>
    </source>
</evidence>
<dbReference type="InterPro" id="IPR027417">
    <property type="entry name" value="P-loop_NTPase"/>
</dbReference>
<sequence>MTVVALSGIRGGVGTTSVVAGLGFALHLLQQRVLMIDLHPRNLLRLHCNLALDAEQGWASVDQDAEGRWNEALLQVVEGLYLLPFGQLSAAELGALAQRQQTQPQEWPQRLQTLQAHFDWILLDLPATLPAGQAALPLLPEATLRVRVVETDAACHALLSTEGAGDDLLLVNRFDPISQLQRDLLLLWGERHAQLIPQVIHRDEAMAGALAWKSPVGHYAPDSLASHDVRSLATWLLAQEVQRV</sequence>